<dbReference type="InterPro" id="IPR002554">
    <property type="entry name" value="PP2A_B56"/>
</dbReference>
<dbReference type="InterPro" id="IPR016024">
    <property type="entry name" value="ARM-type_fold"/>
</dbReference>
<comment type="similarity">
    <text evidence="1">Belongs to the phosphatase 2A regulatory subunit B56 family.</text>
</comment>
<proteinExistence type="inferred from homology"/>
<dbReference type="Gene3D" id="1.25.10.10">
    <property type="entry name" value="Leucine-rich Repeat Variant"/>
    <property type="match status" value="1"/>
</dbReference>
<accession>A0A9P0MUJ8</accession>
<name>A0A9P0MUJ8_NEZVI</name>
<dbReference type="GO" id="GO:0007165">
    <property type="term" value="P:signal transduction"/>
    <property type="evidence" value="ECO:0007669"/>
    <property type="project" value="InterPro"/>
</dbReference>
<dbReference type="FunFam" id="1.25.10.10:FF:000010">
    <property type="entry name" value="Serine/threonine-protein phosphatase 2A 56 kDa regulatory subunit"/>
    <property type="match status" value="1"/>
</dbReference>
<dbReference type="GO" id="GO:0072542">
    <property type="term" value="F:protein phosphatase activator activity"/>
    <property type="evidence" value="ECO:0007669"/>
    <property type="project" value="TreeGrafter"/>
</dbReference>
<protein>
    <recommendedName>
        <fullName evidence="2">Serine/threonine protein phosphatase 2A regulatory subunit</fullName>
    </recommendedName>
</protein>
<organism evidence="3 4">
    <name type="scientific">Nezara viridula</name>
    <name type="common">Southern green stink bug</name>
    <name type="synonym">Cimex viridulus</name>
    <dbReference type="NCBI Taxonomy" id="85310"/>
    <lineage>
        <taxon>Eukaryota</taxon>
        <taxon>Metazoa</taxon>
        <taxon>Ecdysozoa</taxon>
        <taxon>Arthropoda</taxon>
        <taxon>Hexapoda</taxon>
        <taxon>Insecta</taxon>
        <taxon>Pterygota</taxon>
        <taxon>Neoptera</taxon>
        <taxon>Paraneoptera</taxon>
        <taxon>Hemiptera</taxon>
        <taxon>Heteroptera</taxon>
        <taxon>Panheteroptera</taxon>
        <taxon>Pentatomomorpha</taxon>
        <taxon>Pentatomoidea</taxon>
        <taxon>Pentatomidae</taxon>
        <taxon>Pentatominae</taxon>
        <taxon>Nezara</taxon>
    </lineage>
</organism>
<dbReference type="PANTHER" id="PTHR10257">
    <property type="entry name" value="SERINE/THREONINE PROTEIN PHOSPHATASE 2A PP2A REGULATORY SUBUNIT B"/>
    <property type="match status" value="1"/>
</dbReference>
<dbReference type="GO" id="GO:0005829">
    <property type="term" value="C:cytosol"/>
    <property type="evidence" value="ECO:0007669"/>
    <property type="project" value="TreeGrafter"/>
</dbReference>
<dbReference type="PANTHER" id="PTHR10257:SF5">
    <property type="entry name" value="WIDERBORST, ISOFORM H"/>
    <property type="match status" value="1"/>
</dbReference>
<evidence type="ECO:0000313" key="4">
    <source>
        <dbReference type="Proteomes" id="UP001152798"/>
    </source>
</evidence>
<dbReference type="SUPFAM" id="SSF48371">
    <property type="entry name" value="ARM repeat"/>
    <property type="match status" value="1"/>
</dbReference>
<dbReference type="InterPro" id="IPR011989">
    <property type="entry name" value="ARM-like"/>
</dbReference>
<dbReference type="Proteomes" id="UP001152798">
    <property type="component" value="Chromosome 6"/>
</dbReference>
<dbReference type="AlphaFoldDB" id="A0A9P0MUJ8"/>
<dbReference type="GO" id="GO:0005634">
    <property type="term" value="C:nucleus"/>
    <property type="evidence" value="ECO:0007669"/>
    <property type="project" value="TreeGrafter"/>
</dbReference>
<evidence type="ECO:0000256" key="2">
    <source>
        <dbReference type="PIRNR" id="PIRNR028043"/>
    </source>
</evidence>
<dbReference type="EMBL" id="OV725082">
    <property type="protein sequence ID" value="CAH1405594.1"/>
    <property type="molecule type" value="Genomic_DNA"/>
</dbReference>
<dbReference type="GO" id="GO:0000159">
    <property type="term" value="C:protein phosphatase type 2A complex"/>
    <property type="evidence" value="ECO:0007669"/>
    <property type="project" value="UniProtKB-UniRule"/>
</dbReference>
<gene>
    <name evidence="3" type="ORF">NEZAVI_LOCUS13771</name>
</gene>
<keyword evidence="4" id="KW-1185">Reference proteome</keyword>
<dbReference type="OrthoDB" id="10264446at2759"/>
<evidence type="ECO:0000313" key="3">
    <source>
        <dbReference type="EMBL" id="CAH1405594.1"/>
    </source>
</evidence>
<dbReference type="PIRSF" id="PIRSF028043">
    <property type="entry name" value="PP2A_B56"/>
    <property type="match status" value="1"/>
</dbReference>
<dbReference type="Pfam" id="PF01603">
    <property type="entry name" value="B56"/>
    <property type="match status" value="1"/>
</dbReference>
<reference evidence="3" key="1">
    <citation type="submission" date="2022-01" db="EMBL/GenBank/DDBJ databases">
        <authorList>
            <person name="King R."/>
        </authorList>
    </citation>
    <scope>NUCLEOTIDE SEQUENCE</scope>
</reference>
<evidence type="ECO:0000256" key="1">
    <source>
        <dbReference type="ARBA" id="ARBA00009745"/>
    </source>
</evidence>
<sequence>MSVNFIDRIDLFSKRPSKKKSQSSRKNKSSGQLELPSLPLLSEVAQSEHEELLVSKLKLCCVVFDFSDPLVDVKGKESKRATLSELIDHISTGKGVHTQQVYQEILSMVSSNLFRVLPPKEVSDFDPEEDDPNLESSWPHLELVYELLLQFVESPDFQISLARNIINHTFVSKLLDLFDSEDPRERECLKTVLHRIYGKFLCLRQFIRKQISNIFLTFIFETEQYNGVSELLEILGSIVNGFAKPLKTEHKQFLVKILVPLHKPKSLTRYHGQLAYCIIQYLEKDSSLTEPVVRGLLKLWPKTFSQKEVMFLNEIEEVLDVIESDEFAKIQEPLFKQLAKCMASQQFQIAERVLYFWNNECVISLMEANASVILPIVVPTLLKISKEHWNPMVVNLSYNALKLCMDMNRKLFEELSSVTRPKVKR</sequence>